<dbReference type="Pfam" id="PF03814">
    <property type="entry name" value="KdpA"/>
    <property type="match status" value="1"/>
</dbReference>
<gene>
    <name evidence="9" type="primary">kdpA</name>
    <name evidence="10" type="ORF">EV383_1530</name>
</gene>
<feature type="transmembrane region" description="Helical" evidence="9">
    <location>
        <begin position="531"/>
        <end position="553"/>
    </location>
</feature>
<evidence type="ECO:0000313" key="10">
    <source>
        <dbReference type="EMBL" id="RZT84676.1"/>
    </source>
</evidence>
<feature type="transmembrane region" description="Helical" evidence="9">
    <location>
        <begin position="185"/>
        <end position="206"/>
    </location>
</feature>
<evidence type="ECO:0000313" key="11">
    <source>
        <dbReference type="Proteomes" id="UP000291591"/>
    </source>
</evidence>
<feature type="transmembrane region" description="Helical" evidence="9">
    <location>
        <begin position="490"/>
        <end position="510"/>
    </location>
</feature>
<evidence type="ECO:0000256" key="3">
    <source>
        <dbReference type="ARBA" id="ARBA00022538"/>
    </source>
</evidence>
<protein>
    <recommendedName>
        <fullName evidence="9">Potassium-transporting ATPase potassium-binding subunit</fullName>
    </recommendedName>
    <alternativeName>
        <fullName evidence="9">ATP phosphohydrolase [potassium-transporting] A chain</fullName>
    </alternativeName>
    <alternativeName>
        <fullName evidence="9">Potassium-binding and translocating subunit A</fullName>
    </alternativeName>
    <alternativeName>
        <fullName evidence="9">Potassium-translocating ATPase A chain</fullName>
    </alternativeName>
</protein>
<comment type="caution">
    <text evidence="10">The sequence shown here is derived from an EMBL/GenBank/DDBJ whole genome shotgun (WGS) entry which is preliminary data.</text>
</comment>
<comment type="subunit">
    <text evidence="9">The system is composed of three essential subunits: KdpA, KdpB and KdpC.</text>
</comment>
<evidence type="ECO:0000256" key="2">
    <source>
        <dbReference type="ARBA" id="ARBA00022475"/>
    </source>
</evidence>
<evidence type="ECO:0000256" key="1">
    <source>
        <dbReference type="ARBA" id="ARBA00022448"/>
    </source>
</evidence>
<keyword evidence="7 9" id="KW-0406">Ion transport</keyword>
<sequence>MTPTVAGLLQAGVLVVALALVYKPLGGWMARVYTSEQHWRVERLLYRVVRVDPDSSQRWTTYAAGVLGFSFVSIAALYLMQRLQALLPLGFGRGTDGATSVSPAMAFNTAVSFVTNTNWQSYVPETVLGHTVQMAGLTVQNIVSAAVGMAVAIALVRGFAHAGTGDTEGRLGNFWVDLTRGVTRILLPIAAVAAVVLVGAGVVMSLRSGVTVTGVDGAQHTLPLAPAASQESVKLLGTNGGGIFNANSAHPFESPNALSNIIEIFLLLVIPVALTRTFGVMVGNRRQGHVLVAVMGGIWAVFVVLTWLAESFPNGPAALAAGGAMEGKELRFGLPGSALFAVSTTGTSTGAVNAAHDSLSGAGGGIALLNMLLGEVAPGGVGAGLYGILVLAIIAVFLAGLMVGRTPEYLGKKLGREQVTYAAISILVMPALVLLGAGLAIALPGTADALNNDGAHGFSEVLYAYASAANNNGSAFAGITVTSDFFQASLGIAMLFGRFVPILAVLGLAGSLARQRRIEPGAGTLPTDGPLFATLVGGTVLLVAALTFFPAMALGPIAEALS</sequence>
<dbReference type="PIRSF" id="PIRSF001294">
    <property type="entry name" value="K_ATPaseA"/>
    <property type="match status" value="1"/>
</dbReference>
<feature type="transmembrane region" description="Helical" evidence="9">
    <location>
        <begin position="59"/>
        <end position="79"/>
    </location>
</feature>
<keyword evidence="2 9" id="KW-1003">Cell membrane</keyword>
<keyword evidence="1 9" id="KW-0813">Transport</keyword>
<feature type="transmembrane region" description="Helical" evidence="9">
    <location>
        <begin position="421"/>
        <end position="443"/>
    </location>
</feature>
<comment type="subcellular location">
    <subcellularLocation>
        <location evidence="9">Cell membrane</location>
        <topology evidence="9">Multi-pass membrane protein</topology>
    </subcellularLocation>
</comment>
<dbReference type="EMBL" id="SHKL01000001">
    <property type="protein sequence ID" value="RZT84676.1"/>
    <property type="molecule type" value="Genomic_DNA"/>
</dbReference>
<comment type="similarity">
    <text evidence="9">Belongs to the KdpA family.</text>
</comment>
<dbReference type="RefSeq" id="WP_130289249.1">
    <property type="nucleotide sequence ID" value="NZ_SHKL01000001.1"/>
</dbReference>
<evidence type="ECO:0000256" key="4">
    <source>
        <dbReference type="ARBA" id="ARBA00022692"/>
    </source>
</evidence>
<dbReference type="GO" id="GO:0030955">
    <property type="term" value="F:potassium ion binding"/>
    <property type="evidence" value="ECO:0007669"/>
    <property type="project" value="UniProtKB-UniRule"/>
</dbReference>
<name>A0A4Q7USP3_PSEST</name>
<comment type="function">
    <text evidence="9">Part of the high-affinity ATP-driven potassium transport (or Kdp) system, which catalyzes the hydrolysis of ATP coupled with the electrogenic transport of potassium into the cytoplasm. This subunit binds the extracellular potassium ions and delivers the ions to the membrane domain of KdpB through an intramembrane tunnel.</text>
</comment>
<keyword evidence="8 9" id="KW-0472">Membrane</keyword>
<evidence type="ECO:0000256" key="5">
    <source>
        <dbReference type="ARBA" id="ARBA00022958"/>
    </source>
</evidence>
<comment type="caution">
    <text evidence="9">Lacks conserved residue(s) required for the propagation of feature annotation.</text>
</comment>
<evidence type="ECO:0000256" key="8">
    <source>
        <dbReference type="ARBA" id="ARBA00023136"/>
    </source>
</evidence>
<proteinExistence type="inferred from homology"/>
<keyword evidence="4 9" id="KW-0812">Transmembrane</keyword>
<evidence type="ECO:0000256" key="9">
    <source>
        <dbReference type="HAMAP-Rule" id="MF_00275"/>
    </source>
</evidence>
<evidence type="ECO:0000256" key="6">
    <source>
        <dbReference type="ARBA" id="ARBA00022989"/>
    </source>
</evidence>
<keyword evidence="6 9" id="KW-1133">Transmembrane helix</keyword>
<reference evidence="10 11" key="1">
    <citation type="submission" date="2019-02" db="EMBL/GenBank/DDBJ databases">
        <title>Sequencing the genomes of 1000 actinobacteria strains.</title>
        <authorList>
            <person name="Klenk H.-P."/>
        </authorList>
    </citation>
    <scope>NUCLEOTIDE SEQUENCE [LARGE SCALE GENOMIC DNA]</scope>
    <source>
        <strain evidence="10 11">DSM 45779</strain>
    </source>
</reference>
<keyword evidence="5 9" id="KW-0630">Potassium</keyword>
<dbReference type="PANTHER" id="PTHR30607">
    <property type="entry name" value="POTASSIUM-TRANSPORTING ATPASE A CHAIN"/>
    <property type="match status" value="1"/>
</dbReference>
<keyword evidence="11" id="KW-1185">Reference proteome</keyword>
<dbReference type="Proteomes" id="UP000291591">
    <property type="component" value="Unassembled WGS sequence"/>
</dbReference>
<keyword evidence="3 9" id="KW-0633">Potassium transport</keyword>
<feature type="transmembrane region" description="Helical" evidence="9">
    <location>
        <begin position="257"/>
        <end position="278"/>
    </location>
</feature>
<dbReference type="NCBIfam" id="TIGR00680">
    <property type="entry name" value="kdpA"/>
    <property type="match status" value="1"/>
</dbReference>
<dbReference type="InterPro" id="IPR004623">
    <property type="entry name" value="KdpA"/>
</dbReference>
<dbReference type="AlphaFoldDB" id="A0A4Q7USP3"/>
<dbReference type="HAMAP" id="MF_00275">
    <property type="entry name" value="KdpA"/>
    <property type="match status" value="1"/>
</dbReference>
<evidence type="ECO:0000256" key="7">
    <source>
        <dbReference type="ARBA" id="ARBA00023065"/>
    </source>
</evidence>
<accession>A0A4Q7USP3</accession>
<dbReference type="OrthoDB" id="9763796at2"/>
<dbReference type="GO" id="GO:0005886">
    <property type="term" value="C:plasma membrane"/>
    <property type="evidence" value="ECO:0007669"/>
    <property type="project" value="UniProtKB-SubCell"/>
</dbReference>
<dbReference type="GO" id="GO:0008556">
    <property type="term" value="F:P-type potassium transmembrane transporter activity"/>
    <property type="evidence" value="ECO:0007669"/>
    <property type="project" value="InterPro"/>
</dbReference>
<dbReference type="PANTHER" id="PTHR30607:SF2">
    <property type="entry name" value="POTASSIUM-TRANSPORTING ATPASE POTASSIUM-BINDING SUBUNIT"/>
    <property type="match status" value="1"/>
</dbReference>
<organism evidence="10 11">
    <name type="scientific">Pseudonocardia sediminis</name>
    <dbReference type="NCBI Taxonomy" id="1397368"/>
    <lineage>
        <taxon>Bacteria</taxon>
        <taxon>Bacillati</taxon>
        <taxon>Actinomycetota</taxon>
        <taxon>Actinomycetes</taxon>
        <taxon>Pseudonocardiales</taxon>
        <taxon>Pseudonocardiaceae</taxon>
        <taxon>Pseudonocardia</taxon>
    </lineage>
</organism>
<feature type="transmembrane region" description="Helical" evidence="9">
    <location>
        <begin position="290"/>
        <end position="309"/>
    </location>
</feature>
<feature type="transmembrane region" description="Helical" evidence="9">
    <location>
        <begin position="381"/>
        <end position="401"/>
    </location>
</feature>